<evidence type="ECO:0000313" key="3">
    <source>
        <dbReference type="Proteomes" id="UP001612915"/>
    </source>
</evidence>
<evidence type="ECO:0000256" key="1">
    <source>
        <dbReference type="SAM" id="MobiDB-lite"/>
    </source>
</evidence>
<accession>A0ABW8ALJ3</accession>
<comment type="caution">
    <text evidence="2">The sequence shown here is derived from an EMBL/GenBank/DDBJ whole genome shotgun (WGS) entry which is preliminary data.</text>
</comment>
<gene>
    <name evidence="2" type="ORF">ACIB24_07895</name>
</gene>
<organism evidence="2 3">
    <name type="scientific">Spongisporangium articulatum</name>
    <dbReference type="NCBI Taxonomy" id="3362603"/>
    <lineage>
        <taxon>Bacteria</taxon>
        <taxon>Bacillati</taxon>
        <taxon>Actinomycetota</taxon>
        <taxon>Actinomycetes</taxon>
        <taxon>Kineosporiales</taxon>
        <taxon>Kineosporiaceae</taxon>
        <taxon>Spongisporangium</taxon>
    </lineage>
</organism>
<proteinExistence type="predicted"/>
<dbReference type="RefSeq" id="WP_398277745.1">
    <property type="nucleotide sequence ID" value="NZ_JBITLV010000002.1"/>
</dbReference>
<name>A0ABW8ALJ3_9ACTN</name>
<feature type="region of interest" description="Disordered" evidence="1">
    <location>
        <begin position="46"/>
        <end position="76"/>
    </location>
</feature>
<dbReference type="EMBL" id="JBITLV010000002">
    <property type="protein sequence ID" value="MFI7586983.1"/>
    <property type="molecule type" value="Genomic_DNA"/>
</dbReference>
<reference evidence="2 3" key="1">
    <citation type="submission" date="2024-10" db="EMBL/GenBank/DDBJ databases">
        <title>The Natural Products Discovery Center: Release of the First 8490 Sequenced Strains for Exploring Actinobacteria Biosynthetic Diversity.</title>
        <authorList>
            <person name="Kalkreuter E."/>
            <person name="Kautsar S.A."/>
            <person name="Yang D."/>
            <person name="Bader C.D."/>
            <person name="Teijaro C.N."/>
            <person name="Fluegel L."/>
            <person name="Davis C.M."/>
            <person name="Simpson J.R."/>
            <person name="Lauterbach L."/>
            <person name="Steele A.D."/>
            <person name="Gui C."/>
            <person name="Meng S."/>
            <person name="Li G."/>
            <person name="Viehrig K."/>
            <person name="Ye F."/>
            <person name="Su P."/>
            <person name="Kiefer A.F."/>
            <person name="Nichols A."/>
            <person name="Cepeda A.J."/>
            <person name="Yan W."/>
            <person name="Fan B."/>
            <person name="Jiang Y."/>
            <person name="Adhikari A."/>
            <person name="Zheng C.-J."/>
            <person name="Schuster L."/>
            <person name="Cowan T.M."/>
            <person name="Smanski M.J."/>
            <person name="Chevrette M.G."/>
            <person name="De Carvalho L.P.S."/>
            <person name="Shen B."/>
        </authorList>
    </citation>
    <scope>NUCLEOTIDE SEQUENCE [LARGE SCALE GENOMIC DNA]</scope>
    <source>
        <strain evidence="2 3">NPDC049639</strain>
    </source>
</reference>
<sequence>MDDTTDPTGTRLSSPGWVLVGSTGLWAADCLRPGCLWTVTTSTPEAAETAAQGHDVTDHPDCQLDHQPEFMEDEAA</sequence>
<evidence type="ECO:0000313" key="2">
    <source>
        <dbReference type="EMBL" id="MFI7586983.1"/>
    </source>
</evidence>
<dbReference type="Proteomes" id="UP001612915">
    <property type="component" value="Unassembled WGS sequence"/>
</dbReference>
<keyword evidence="3" id="KW-1185">Reference proteome</keyword>
<protein>
    <submittedName>
        <fullName evidence="2">Uncharacterized protein</fullName>
    </submittedName>
</protein>
<feature type="compositionally biased region" description="Basic and acidic residues" evidence="1">
    <location>
        <begin position="55"/>
        <end position="69"/>
    </location>
</feature>